<organism evidence="1 2">
    <name type="scientific">Mycena citricolor</name>
    <dbReference type="NCBI Taxonomy" id="2018698"/>
    <lineage>
        <taxon>Eukaryota</taxon>
        <taxon>Fungi</taxon>
        <taxon>Dikarya</taxon>
        <taxon>Basidiomycota</taxon>
        <taxon>Agaricomycotina</taxon>
        <taxon>Agaricomycetes</taxon>
        <taxon>Agaricomycetidae</taxon>
        <taxon>Agaricales</taxon>
        <taxon>Marasmiineae</taxon>
        <taxon>Mycenaceae</taxon>
        <taxon>Mycena</taxon>
    </lineage>
</organism>
<keyword evidence="2" id="KW-1185">Reference proteome</keyword>
<protein>
    <submittedName>
        <fullName evidence="1">Uncharacterized protein</fullName>
    </submittedName>
</protein>
<evidence type="ECO:0000313" key="1">
    <source>
        <dbReference type="EMBL" id="CAK5266285.1"/>
    </source>
</evidence>
<dbReference type="Proteomes" id="UP001295794">
    <property type="component" value="Unassembled WGS sequence"/>
</dbReference>
<comment type="caution">
    <text evidence="1">The sequence shown here is derived from an EMBL/GenBank/DDBJ whole genome shotgun (WGS) entry which is preliminary data.</text>
</comment>
<evidence type="ECO:0000313" key="2">
    <source>
        <dbReference type="Proteomes" id="UP001295794"/>
    </source>
</evidence>
<name>A0AAD2H1B7_9AGAR</name>
<dbReference type="AlphaFoldDB" id="A0AAD2H1B7"/>
<dbReference type="EMBL" id="CAVNYO010000108">
    <property type="protein sequence ID" value="CAK5266285.1"/>
    <property type="molecule type" value="Genomic_DNA"/>
</dbReference>
<reference evidence="1" key="1">
    <citation type="submission" date="2023-11" db="EMBL/GenBank/DDBJ databases">
        <authorList>
            <person name="De Vega J J."/>
            <person name="De Vega J J."/>
        </authorList>
    </citation>
    <scope>NUCLEOTIDE SEQUENCE</scope>
</reference>
<proteinExistence type="predicted"/>
<gene>
    <name evidence="1" type="ORF">MYCIT1_LOCUS7967</name>
</gene>
<sequence length="62" mass="6943">MYRSGTRALRVCEGLGTRSQSSLEESTNRIGLKNHFSVKRCLSAIALNDGLCRNVFKTNIRI</sequence>
<accession>A0AAD2H1B7</accession>